<evidence type="ECO:0000313" key="1">
    <source>
        <dbReference type="EMBL" id="PZO38698.1"/>
    </source>
</evidence>
<dbReference type="EMBL" id="QBML01000022">
    <property type="protein sequence ID" value="PZO38698.1"/>
    <property type="molecule type" value="Genomic_DNA"/>
</dbReference>
<reference evidence="1 2" key="1">
    <citation type="submission" date="2018-04" db="EMBL/GenBank/DDBJ databases">
        <authorList>
            <person name="Go L.Y."/>
            <person name="Mitchell J.A."/>
        </authorList>
    </citation>
    <scope>NUCLEOTIDE SEQUENCE [LARGE SCALE GENOMIC DNA]</scope>
    <source>
        <strain evidence="1">ULC066bin1</strain>
    </source>
</reference>
<proteinExistence type="predicted"/>
<name>A0A2W4Y643_9CYAN</name>
<protein>
    <submittedName>
        <fullName evidence="1">Uncharacterized protein</fullName>
    </submittedName>
</protein>
<accession>A0A2W4Y643</accession>
<comment type="caution">
    <text evidence="1">The sequence shown here is derived from an EMBL/GenBank/DDBJ whole genome shotgun (WGS) entry which is preliminary data.</text>
</comment>
<reference evidence="1 2" key="2">
    <citation type="submission" date="2018-06" db="EMBL/GenBank/DDBJ databases">
        <title>Metagenomic assembly of (sub)arctic Cyanobacteria and their associated microbiome from non-axenic cultures.</title>
        <authorList>
            <person name="Baurain D."/>
        </authorList>
    </citation>
    <scope>NUCLEOTIDE SEQUENCE [LARGE SCALE GENOMIC DNA]</scope>
    <source>
        <strain evidence="1">ULC066bin1</strain>
    </source>
</reference>
<organism evidence="1 2">
    <name type="scientific">Pseudanabaena frigida</name>
    <dbReference type="NCBI Taxonomy" id="945775"/>
    <lineage>
        <taxon>Bacteria</taxon>
        <taxon>Bacillati</taxon>
        <taxon>Cyanobacteriota</taxon>
        <taxon>Cyanophyceae</taxon>
        <taxon>Pseudanabaenales</taxon>
        <taxon>Pseudanabaenaceae</taxon>
        <taxon>Pseudanabaena</taxon>
    </lineage>
</organism>
<dbReference type="Proteomes" id="UP000249467">
    <property type="component" value="Unassembled WGS sequence"/>
</dbReference>
<sequence length="300" mass="34172">MNFISKVISKFQQLNKIDVQQQQINLTLHKIQESLGRIESRQLDISCNNELAGNEYRVFSQWGEDGIIQYLLKNVKVSRNIFVEFGVQNYTESNTRFLLINNNWSGLVIDGNLKDITYIRHDPIYWQYNLKAVHSFITTDNINQIISENGIKGDIGLLSVDIDGNDYWVWQAINVINPAIVVSEYNFRFGATKALVVPYDSNFVRTQAHHSNAYFGASLKALCLLANRKGYAFVGCNTAGNNAFFVRKDLKPDALKELTSEEGYVAAQFRESRDELGNLAYLSLEEEQKILNSLPLVNIE</sequence>
<dbReference type="AlphaFoldDB" id="A0A2W4Y643"/>
<evidence type="ECO:0000313" key="2">
    <source>
        <dbReference type="Proteomes" id="UP000249467"/>
    </source>
</evidence>
<gene>
    <name evidence="1" type="ORF">DCF19_15970</name>
</gene>